<protein>
    <submittedName>
        <fullName evidence="1">Uncharacterized protein</fullName>
    </submittedName>
</protein>
<dbReference type="Proteomes" id="UP000095564">
    <property type="component" value="Unassembled WGS sequence"/>
</dbReference>
<name>A0A174PBB6_ANAHA</name>
<dbReference type="EMBL" id="CZAU01000015">
    <property type="protein sequence ID" value="CUP57126.1"/>
    <property type="molecule type" value="Genomic_DNA"/>
</dbReference>
<gene>
    <name evidence="1" type="ORF">ERS852520_01662</name>
</gene>
<dbReference type="RefSeq" id="WP_055160164.1">
    <property type="nucleotide sequence ID" value="NZ_CZAU01000015.1"/>
</dbReference>
<evidence type="ECO:0000313" key="1">
    <source>
        <dbReference type="EMBL" id="CUP57126.1"/>
    </source>
</evidence>
<sequence length="68" mass="7843">MEVLSFFTINAGGGIRPWRMTLDDLRNEYYGNCDLPSLDDPVELFELDGIPMYFDTFNDVIKTFGIDK</sequence>
<dbReference type="AlphaFoldDB" id="A0A174PBB6"/>
<accession>A0A174PBB6</accession>
<proteinExistence type="predicted"/>
<reference evidence="1 2" key="1">
    <citation type="submission" date="2015-09" db="EMBL/GenBank/DDBJ databases">
        <authorList>
            <consortium name="Pathogen Informatics"/>
        </authorList>
    </citation>
    <scope>NUCLEOTIDE SEQUENCE [LARGE SCALE GENOMIC DNA]</scope>
    <source>
        <strain evidence="1 2">2789STDY5834908</strain>
    </source>
</reference>
<evidence type="ECO:0000313" key="2">
    <source>
        <dbReference type="Proteomes" id="UP000095564"/>
    </source>
</evidence>
<organism evidence="1 2">
    <name type="scientific">Anaerostipes hadrus</name>
    <dbReference type="NCBI Taxonomy" id="649756"/>
    <lineage>
        <taxon>Bacteria</taxon>
        <taxon>Bacillati</taxon>
        <taxon>Bacillota</taxon>
        <taxon>Clostridia</taxon>
        <taxon>Lachnospirales</taxon>
        <taxon>Lachnospiraceae</taxon>
        <taxon>Anaerostipes</taxon>
    </lineage>
</organism>